<dbReference type="AlphaFoldDB" id="A0A1V8M6M5"/>
<dbReference type="InterPro" id="IPR002575">
    <property type="entry name" value="Aminoglycoside_PTrfase"/>
</dbReference>
<dbReference type="OrthoDB" id="9777460at2"/>
<dbReference type="NCBIfam" id="NF003558">
    <property type="entry name" value="PRK05231.1"/>
    <property type="match status" value="1"/>
</dbReference>
<dbReference type="InterPro" id="IPR050249">
    <property type="entry name" value="Pseudomonas-type_ThrB"/>
</dbReference>
<evidence type="ECO:0000256" key="8">
    <source>
        <dbReference type="HAMAP-Rule" id="MF_00301"/>
    </source>
</evidence>
<dbReference type="GO" id="GO:0005524">
    <property type="term" value="F:ATP binding"/>
    <property type="evidence" value="ECO:0007669"/>
    <property type="project" value="UniProtKB-KW"/>
</dbReference>
<dbReference type="EMBL" id="LPUF01000001">
    <property type="protein sequence ID" value="OQK17199.1"/>
    <property type="molecule type" value="Genomic_DNA"/>
</dbReference>
<proteinExistence type="inferred from homology"/>
<protein>
    <recommendedName>
        <fullName evidence="8 9">Homoserine kinase</fullName>
        <shortName evidence="8">HK</shortName>
        <shortName evidence="8">HSK</shortName>
        <ecNumber evidence="8 9">2.7.1.39</ecNumber>
    </recommendedName>
</protein>
<keyword evidence="1 8" id="KW-0028">Amino-acid biosynthesis</keyword>
<keyword evidence="12" id="KW-1185">Reference proteome</keyword>
<gene>
    <name evidence="8" type="primary">thrB</name>
    <name evidence="11" type="ORF">AU255_04720</name>
</gene>
<evidence type="ECO:0000256" key="4">
    <source>
        <dbReference type="ARBA" id="ARBA00022741"/>
    </source>
</evidence>
<keyword evidence="4 8" id="KW-0547">Nucleotide-binding</keyword>
<evidence type="ECO:0000259" key="10">
    <source>
        <dbReference type="Pfam" id="PF01636"/>
    </source>
</evidence>
<dbReference type="GO" id="GO:0009088">
    <property type="term" value="P:threonine biosynthetic process"/>
    <property type="evidence" value="ECO:0007669"/>
    <property type="project" value="UniProtKB-UniRule"/>
</dbReference>
<feature type="domain" description="Aminoglycoside phosphotransferase" evidence="10">
    <location>
        <begin position="28"/>
        <end position="253"/>
    </location>
</feature>
<evidence type="ECO:0000313" key="11">
    <source>
        <dbReference type="EMBL" id="OQK17199.1"/>
    </source>
</evidence>
<dbReference type="EC" id="2.7.1.39" evidence="8 9"/>
<keyword evidence="6 8" id="KW-0067">ATP-binding</keyword>
<comment type="similarity">
    <text evidence="7 8">Belongs to the pseudomonas-type ThrB family.</text>
</comment>
<evidence type="ECO:0000256" key="6">
    <source>
        <dbReference type="ARBA" id="ARBA00022840"/>
    </source>
</evidence>
<dbReference type="HAMAP" id="MF_00301">
    <property type="entry name" value="Homoser_kinase_2"/>
    <property type="match status" value="1"/>
</dbReference>
<organism evidence="11 12">
    <name type="scientific">Methyloprofundus sedimenti</name>
    <dbReference type="NCBI Taxonomy" id="1420851"/>
    <lineage>
        <taxon>Bacteria</taxon>
        <taxon>Pseudomonadati</taxon>
        <taxon>Pseudomonadota</taxon>
        <taxon>Gammaproteobacteria</taxon>
        <taxon>Methylococcales</taxon>
        <taxon>Methylococcaceae</taxon>
        <taxon>Methyloprofundus</taxon>
    </lineage>
</organism>
<comment type="pathway">
    <text evidence="8">Amino-acid biosynthesis; L-threonine biosynthesis; L-threonine from L-aspartate: step 4/5.</text>
</comment>
<accession>A0A1V8M6M5</accession>
<evidence type="ECO:0000256" key="3">
    <source>
        <dbReference type="ARBA" id="ARBA00022697"/>
    </source>
</evidence>
<name>A0A1V8M6M5_9GAMM</name>
<comment type="caution">
    <text evidence="11">The sequence shown here is derived from an EMBL/GenBank/DDBJ whole genome shotgun (WGS) entry which is preliminary data.</text>
</comment>
<keyword evidence="3 8" id="KW-0791">Threonine biosynthesis</keyword>
<dbReference type="InterPro" id="IPR011009">
    <property type="entry name" value="Kinase-like_dom_sf"/>
</dbReference>
<dbReference type="CDD" id="cd05153">
    <property type="entry name" value="HomoserineK_II"/>
    <property type="match status" value="1"/>
</dbReference>
<evidence type="ECO:0000256" key="5">
    <source>
        <dbReference type="ARBA" id="ARBA00022777"/>
    </source>
</evidence>
<evidence type="ECO:0000256" key="7">
    <source>
        <dbReference type="ARBA" id="ARBA00038240"/>
    </source>
</evidence>
<comment type="catalytic activity">
    <reaction evidence="8">
        <text>L-homoserine + ATP = O-phospho-L-homoserine + ADP + H(+)</text>
        <dbReference type="Rhea" id="RHEA:13985"/>
        <dbReference type="ChEBI" id="CHEBI:15378"/>
        <dbReference type="ChEBI" id="CHEBI:30616"/>
        <dbReference type="ChEBI" id="CHEBI:57476"/>
        <dbReference type="ChEBI" id="CHEBI:57590"/>
        <dbReference type="ChEBI" id="CHEBI:456216"/>
        <dbReference type="EC" id="2.7.1.39"/>
    </reaction>
</comment>
<evidence type="ECO:0000256" key="9">
    <source>
        <dbReference type="NCBIfam" id="TIGR00938"/>
    </source>
</evidence>
<dbReference type="PANTHER" id="PTHR21064">
    <property type="entry name" value="AMINOGLYCOSIDE PHOSPHOTRANSFERASE DOMAIN-CONTAINING PROTEIN-RELATED"/>
    <property type="match status" value="1"/>
</dbReference>
<dbReference type="InterPro" id="IPR005280">
    <property type="entry name" value="Homoserine_kinase_II"/>
</dbReference>
<dbReference type="STRING" id="1420851.AU255_04720"/>
<dbReference type="UniPathway" id="UPA00050">
    <property type="reaction ID" value="UER00064"/>
</dbReference>
<dbReference type="Pfam" id="PF01636">
    <property type="entry name" value="APH"/>
    <property type="match status" value="1"/>
</dbReference>
<dbReference type="PANTHER" id="PTHR21064:SF6">
    <property type="entry name" value="AMINOGLYCOSIDE PHOSPHOTRANSFERASE DOMAIN-CONTAINING PROTEIN"/>
    <property type="match status" value="1"/>
</dbReference>
<evidence type="ECO:0000313" key="12">
    <source>
        <dbReference type="Proteomes" id="UP000191980"/>
    </source>
</evidence>
<dbReference type="Gene3D" id="3.90.1200.10">
    <property type="match status" value="1"/>
</dbReference>
<reference evidence="11 12" key="1">
    <citation type="submission" date="2015-12" db="EMBL/GenBank/DDBJ databases">
        <authorList>
            <person name="Shamseldin A."/>
            <person name="Moawad H."/>
            <person name="Abd El-Rahim W.M."/>
            <person name="Sadowsky M.J."/>
        </authorList>
    </citation>
    <scope>NUCLEOTIDE SEQUENCE [LARGE SCALE GENOMIC DNA]</scope>
    <source>
        <strain evidence="11 12">WF1</strain>
    </source>
</reference>
<keyword evidence="2 8" id="KW-0808">Transferase</keyword>
<dbReference type="SUPFAM" id="SSF56112">
    <property type="entry name" value="Protein kinase-like (PK-like)"/>
    <property type="match status" value="1"/>
</dbReference>
<evidence type="ECO:0000256" key="1">
    <source>
        <dbReference type="ARBA" id="ARBA00022605"/>
    </source>
</evidence>
<evidence type="ECO:0000256" key="2">
    <source>
        <dbReference type="ARBA" id="ARBA00022679"/>
    </source>
</evidence>
<keyword evidence="5 8" id="KW-0418">Kinase</keyword>
<dbReference type="NCBIfam" id="TIGR00938">
    <property type="entry name" value="thrB_alt"/>
    <property type="match status" value="1"/>
</dbReference>
<dbReference type="GO" id="GO:0004413">
    <property type="term" value="F:homoserine kinase activity"/>
    <property type="evidence" value="ECO:0007669"/>
    <property type="project" value="UniProtKB-UniRule"/>
</dbReference>
<dbReference type="Proteomes" id="UP000191980">
    <property type="component" value="Unassembled WGS sequence"/>
</dbReference>
<dbReference type="RefSeq" id="WP_158083054.1">
    <property type="nucleotide sequence ID" value="NZ_LPUF01000001.1"/>
</dbReference>
<dbReference type="Gene3D" id="3.30.200.20">
    <property type="entry name" value="Phosphorylase Kinase, domain 1"/>
    <property type="match status" value="1"/>
</dbReference>
<sequence length="311" mass="35619">MSVYTSISASEVQSIIEIYQLAPFIGYTGISAGIENTNYLIKTAQGDFVLTLYEHFNAQEIVPYLDLLRQLAEHASYYPVPLADAQYKYLQIVAGKPAALFKCLPGKSVQQVTPEQHQAVAKALASFHLQSSGLAFRKRNTRDIAWIQDIATQISPHLSAQDSALLEDELGFQLKHQTQHLRQGIIHADLFKDNVLFTGLRLTGMLDFYVACYDCYLLDIAITLNDWCIDQHGQYSHAQQAVFLAAYQQLRELDQQEQKYLPVFLRRACIRFWLSRLEHQLNPKAGEMTQEKDPERFKNLLLQHRHFDSLQ</sequence>